<keyword evidence="6" id="KW-1185">Reference proteome</keyword>
<sequence>MLNMSFSYLVHNLICKRLEIPPLIELINEIKLYNPLFLSFILFIFFLSFFFFFLLWLKLPKHKLHNLTHSPPKLPIIGHLFKLVKLPHRSFQNLSLKYRSLMFLKLGQNPTLVVSLTNSLKEMMKNYDTVLMNKPNTTIANILLYGCKDLGFSLNISNPPRMYILQTQYHFTLYPKYFSLKKF</sequence>
<keyword evidence="2" id="KW-0479">Metal-binding</keyword>
<accession>A0A5D2VEA9</accession>
<dbReference type="Proteomes" id="UP000323597">
    <property type="component" value="Chromosome D04"/>
</dbReference>
<keyword evidence="4" id="KW-1133">Transmembrane helix</keyword>
<evidence type="ECO:0000256" key="2">
    <source>
        <dbReference type="ARBA" id="ARBA00022723"/>
    </source>
</evidence>
<dbReference type="PANTHER" id="PTHR47955:SF15">
    <property type="entry name" value="CYTOCHROME P450 71A2-LIKE"/>
    <property type="match status" value="1"/>
</dbReference>
<evidence type="ECO:0000256" key="4">
    <source>
        <dbReference type="SAM" id="Phobius"/>
    </source>
</evidence>
<dbReference type="GO" id="GO:0020037">
    <property type="term" value="F:heme binding"/>
    <property type="evidence" value="ECO:0007669"/>
    <property type="project" value="InterPro"/>
</dbReference>
<reference evidence="5 6" key="1">
    <citation type="submission" date="2019-07" db="EMBL/GenBank/DDBJ databases">
        <title>WGS assembly of Gossypium mustelinum.</title>
        <authorList>
            <person name="Chen Z.J."/>
            <person name="Sreedasyam A."/>
            <person name="Ando A."/>
            <person name="Song Q."/>
            <person name="De L."/>
            <person name="Hulse-Kemp A."/>
            <person name="Ding M."/>
            <person name="Ye W."/>
            <person name="Kirkbride R."/>
            <person name="Jenkins J."/>
            <person name="Plott C."/>
            <person name="Lovell J."/>
            <person name="Lin Y.-M."/>
            <person name="Vaughn R."/>
            <person name="Liu B."/>
            <person name="Li W."/>
            <person name="Simpson S."/>
            <person name="Scheffler B."/>
            <person name="Saski C."/>
            <person name="Grover C."/>
            <person name="Hu G."/>
            <person name="Conover J."/>
            <person name="Carlson J."/>
            <person name="Shu S."/>
            <person name="Boston L."/>
            <person name="Williams M."/>
            <person name="Peterson D."/>
            <person name="Mcgee K."/>
            <person name="Jones D."/>
            <person name="Wendel J."/>
            <person name="Stelly D."/>
            <person name="Grimwood J."/>
            <person name="Schmutz J."/>
        </authorList>
    </citation>
    <scope>NUCLEOTIDE SEQUENCE [LARGE SCALE GENOMIC DNA]</scope>
    <source>
        <strain evidence="5">1408120.09</strain>
    </source>
</reference>
<protein>
    <recommendedName>
        <fullName evidence="7">Cytochrome P450</fullName>
    </recommendedName>
</protein>
<dbReference type="GO" id="GO:0005506">
    <property type="term" value="F:iron ion binding"/>
    <property type="evidence" value="ECO:0007669"/>
    <property type="project" value="InterPro"/>
</dbReference>
<keyword evidence="4" id="KW-0472">Membrane</keyword>
<organism evidence="5 6">
    <name type="scientific">Gossypium mustelinum</name>
    <name type="common">Cotton</name>
    <name type="synonym">Gossypium caicoense</name>
    <dbReference type="NCBI Taxonomy" id="34275"/>
    <lineage>
        <taxon>Eukaryota</taxon>
        <taxon>Viridiplantae</taxon>
        <taxon>Streptophyta</taxon>
        <taxon>Embryophyta</taxon>
        <taxon>Tracheophyta</taxon>
        <taxon>Spermatophyta</taxon>
        <taxon>Magnoliopsida</taxon>
        <taxon>eudicotyledons</taxon>
        <taxon>Gunneridae</taxon>
        <taxon>Pentapetalae</taxon>
        <taxon>rosids</taxon>
        <taxon>malvids</taxon>
        <taxon>Malvales</taxon>
        <taxon>Malvaceae</taxon>
        <taxon>Malvoideae</taxon>
        <taxon>Gossypium</taxon>
    </lineage>
</organism>
<dbReference type="Gene3D" id="1.10.630.10">
    <property type="entry name" value="Cytochrome P450"/>
    <property type="match status" value="1"/>
</dbReference>
<evidence type="ECO:0000256" key="1">
    <source>
        <dbReference type="ARBA" id="ARBA00010617"/>
    </source>
</evidence>
<keyword evidence="4" id="KW-0812">Transmembrane</keyword>
<evidence type="ECO:0000256" key="3">
    <source>
        <dbReference type="ARBA" id="ARBA00023004"/>
    </source>
</evidence>
<evidence type="ECO:0000313" key="6">
    <source>
        <dbReference type="Proteomes" id="UP000323597"/>
    </source>
</evidence>
<dbReference type="EMBL" id="CM017652">
    <property type="protein sequence ID" value="TYI87734.1"/>
    <property type="molecule type" value="Genomic_DNA"/>
</dbReference>
<gene>
    <name evidence="5" type="ORF">E1A91_D04G156600v1</name>
</gene>
<dbReference type="AlphaFoldDB" id="A0A5D2VEA9"/>
<dbReference type="GO" id="GO:0016705">
    <property type="term" value="F:oxidoreductase activity, acting on paired donors, with incorporation or reduction of molecular oxygen"/>
    <property type="evidence" value="ECO:0007669"/>
    <property type="project" value="InterPro"/>
</dbReference>
<dbReference type="Pfam" id="PF00067">
    <property type="entry name" value="p450"/>
    <property type="match status" value="1"/>
</dbReference>
<dbReference type="InterPro" id="IPR001128">
    <property type="entry name" value="Cyt_P450"/>
</dbReference>
<dbReference type="PANTHER" id="PTHR47955">
    <property type="entry name" value="CYTOCHROME P450 FAMILY 71 PROTEIN"/>
    <property type="match status" value="1"/>
</dbReference>
<dbReference type="GO" id="GO:0004497">
    <property type="term" value="F:monooxygenase activity"/>
    <property type="evidence" value="ECO:0007669"/>
    <property type="project" value="InterPro"/>
</dbReference>
<keyword evidence="3" id="KW-0408">Iron</keyword>
<dbReference type="SUPFAM" id="SSF48264">
    <property type="entry name" value="Cytochrome P450"/>
    <property type="match status" value="1"/>
</dbReference>
<proteinExistence type="inferred from homology"/>
<feature type="transmembrane region" description="Helical" evidence="4">
    <location>
        <begin position="36"/>
        <end position="57"/>
    </location>
</feature>
<comment type="similarity">
    <text evidence="1">Belongs to the cytochrome P450 family.</text>
</comment>
<dbReference type="InterPro" id="IPR036396">
    <property type="entry name" value="Cyt_P450_sf"/>
</dbReference>
<evidence type="ECO:0008006" key="7">
    <source>
        <dbReference type="Google" id="ProtNLM"/>
    </source>
</evidence>
<evidence type="ECO:0000313" key="5">
    <source>
        <dbReference type="EMBL" id="TYI87734.1"/>
    </source>
</evidence>
<name>A0A5D2VEA9_GOSMU</name>